<dbReference type="EMBL" id="KK103343">
    <property type="protein sequence ID" value="KIY95750.1"/>
    <property type="molecule type" value="Genomic_DNA"/>
</dbReference>
<evidence type="ECO:0000313" key="2">
    <source>
        <dbReference type="EMBL" id="KIY95750.1"/>
    </source>
</evidence>
<organism evidence="2 3">
    <name type="scientific">Monoraphidium neglectum</name>
    <dbReference type="NCBI Taxonomy" id="145388"/>
    <lineage>
        <taxon>Eukaryota</taxon>
        <taxon>Viridiplantae</taxon>
        <taxon>Chlorophyta</taxon>
        <taxon>core chlorophytes</taxon>
        <taxon>Chlorophyceae</taxon>
        <taxon>CS clade</taxon>
        <taxon>Sphaeropleales</taxon>
        <taxon>Selenastraceae</taxon>
        <taxon>Monoraphidium</taxon>
    </lineage>
</organism>
<keyword evidence="3" id="KW-1185">Reference proteome</keyword>
<sequence length="137" mass="14348">MVWHSIPTPMSTPCHVPPLHSTPPESPVVVDEQDSISAAPSAHDAAFADEIDAFFAADTESPFNPRRQAPAEPFTFAAAAGPSGVGSVVGGGCLLVGATLDREVVGNFRARWCLGGAGRFPMVDLHAGIRLKTIERS</sequence>
<evidence type="ECO:0000313" key="3">
    <source>
        <dbReference type="Proteomes" id="UP000054498"/>
    </source>
</evidence>
<protein>
    <submittedName>
        <fullName evidence="2">Uncharacterized protein</fullName>
    </submittedName>
</protein>
<evidence type="ECO:0000256" key="1">
    <source>
        <dbReference type="SAM" id="MobiDB-lite"/>
    </source>
</evidence>
<proteinExistence type="predicted"/>
<reference evidence="2 3" key="1">
    <citation type="journal article" date="2013" name="BMC Genomics">
        <title>Reconstruction of the lipid metabolism for the microalga Monoraphidium neglectum from its genome sequence reveals characteristics suitable for biofuel production.</title>
        <authorList>
            <person name="Bogen C."/>
            <person name="Al-Dilaimi A."/>
            <person name="Albersmeier A."/>
            <person name="Wichmann J."/>
            <person name="Grundmann M."/>
            <person name="Rupp O."/>
            <person name="Lauersen K.J."/>
            <person name="Blifernez-Klassen O."/>
            <person name="Kalinowski J."/>
            <person name="Goesmann A."/>
            <person name="Mussgnug J.H."/>
            <person name="Kruse O."/>
        </authorList>
    </citation>
    <scope>NUCLEOTIDE SEQUENCE [LARGE SCALE GENOMIC DNA]</scope>
    <source>
        <strain evidence="2 3">SAG 48.87</strain>
    </source>
</reference>
<dbReference type="AlphaFoldDB" id="A0A0D2MLR7"/>
<gene>
    <name evidence="2" type="ORF">MNEG_12213</name>
</gene>
<dbReference type="Proteomes" id="UP000054498">
    <property type="component" value="Unassembled WGS sequence"/>
</dbReference>
<dbReference type="GeneID" id="25729553"/>
<accession>A0A0D2MLR7</accession>
<name>A0A0D2MLR7_9CHLO</name>
<dbReference type="KEGG" id="mng:MNEG_12213"/>
<feature type="region of interest" description="Disordered" evidence="1">
    <location>
        <begin position="1"/>
        <end position="26"/>
    </location>
</feature>
<dbReference type="RefSeq" id="XP_013894770.1">
    <property type="nucleotide sequence ID" value="XM_014039316.1"/>
</dbReference>